<dbReference type="InterPro" id="IPR003595">
    <property type="entry name" value="Tyr_Pase_cat"/>
</dbReference>
<dbReference type="PANTHER" id="PTHR46163">
    <property type="entry name" value="TYROSINE-PROTEIN PHOSPHATASE-RELATED"/>
    <property type="match status" value="1"/>
</dbReference>
<evidence type="ECO:0000313" key="3">
    <source>
        <dbReference type="EMBL" id="CAI5440683.1"/>
    </source>
</evidence>
<dbReference type="GO" id="GO:0004725">
    <property type="term" value="F:protein tyrosine phosphatase activity"/>
    <property type="evidence" value="ECO:0007669"/>
    <property type="project" value="InterPro"/>
</dbReference>
<dbReference type="InterPro" id="IPR052782">
    <property type="entry name" value="Oocyte-zygote_transition_reg"/>
</dbReference>
<feature type="domain" description="Tyrosine-protein phosphatase" evidence="1">
    <location>
        <begin position="401"/>
        <end position="660"/>
    </location>
</feature>
<sequence length="1139" mass="131579">MSGDLLSREHLVALRKNGGRSRTTSLQSFCSGQNESISEEDNHLELLVDYPQQKGRYRLNNARNNSDSTLSKSFRRKVKKLAQKDRKNRNIATEDVFSAEDDIEVPRGAPVAPSKLKKSRALDCLVTGTAKSVAGECVDLETAKGHLGNVRMKVFAARTAMDLEPRLLEKTKKILEQKNNMILGGMQDSPGAFSLHAAYKLASSPSISTQQGEGKKISKEAMANLVRKSYDDTEITQELLFSTKFDGKWKGKYTDIYMRRDENGQKPKRPVNGQGWVMPLKSICEKFGIGSEFFTDHRRMDLATARNQVLLMRLMSKDQSSTWISSIHPNVMKNEELAKYALHDLDSTTMTKRIQAFRASILADRDRIKVAGQFYNNIRIGKRMFGAARKAKYTSTIIGGMERRFEILDNSVNHIPFTHFESDKNQEKCRNQRVHCKDSTRVSLDFPRGNLGDGGEELGDFIHANRISGGPLFNEFILTQAPMDNTVDDFWRLVWQEECAYIVMLTSRKEAERCATYWPKTPSDASIQVSGNIRVENYGVYQAPDPLFRVTHLRLIGPNREERHIEHWQGDLNNSSNLYSPLNILRLLRNSTKPVIVHDFLGISRAACLIAAEIAICSLLKGPTYKYPVQRAVQFLRQKRPFSIETPMQYIFVHRVVAFFFKDVIGTMKEFDADYERWLEERSSRMFLDDITDPIPGYRLLSPKADPDLVRLVGRPTRPNYRREAPDLVGEMPGTVSNVESILSPAEKVGIMDQAMSLQKIKKKTSWFSLPQELRVKICELMTSETRYHYGMCSKLCAEDVVQCHNYCHTLKFDQKPDIVMIMVNFHEDNGITEEMFVRNSISCTDIKTEKYCHTEWNFYIFNVKYEEKLRNVDYKIEGGKHFEKIIKKCQKSLKKLTWMTNDVIFDENCIRKFPRLETLIIDTENEQNVRFLLGKCPGIRELDLDLKMEREEFMDEIVQLIETCQPHKLTFRSKIPMSNAQFQRIAKSCAIFECAIGNVNTRGYIGFVEMWKNGQLPERFQKMRLHYDDNVDRIVLDDVLDALDVEMIDEIWDEDGRKLLFEMTSKNHPKKFGHFTAIIHDARKDVYLDFKIFYDEEDAYLNILKTLKWMEKHGNLIGKEFQGGFEKLREQVEKMDEF</sequence>
<keyword evidence="4" id="KW-1185">Reference proteome</keyword>
<evidence type="ECO:0000313" key="4">
    <source>
        <dbReference type="Proteomes" id="UP001152747"/>
    </source>
</evidence>
<dbReference type="SMART" id="SM00194">
    <property type="entry name" value="PTPc"/>
    <property type="match status" value="1"/>
</dbReference>
<comment type="caution">
    <text evidence="3">The sequence shown here is derived from an EMBL/GenBank/DDBJ whole genome shotgun (WGS) entry which is preliminary data.</text>
</comment>
<dbReference type="EMBL" id="CANHGI010000002">
    <property type="protein sequence ID" value="CAI5440683.1"/>
    <property type="molecule type" value="Genomic_DNA"/>
</dbReference>
<accession>A0A9P1I9T8</accession>
<proteinExistence type="predicted"/>
<dbReference type="InterPro" id="IPR000242">
    <property type="entry name" value="PTP_cat"/>
</dbReference>
<reference evidence="3" key="1">
    <citation type="submission" date="2022-11" db="EMBL/GenBank/DDBJ databases">
        <authorList>
            <person name="Kikuchi T."/>
        </authorList>
    </citation>
    <scope>NUCLEOTIDE SEQUENCE</scope>
    <source>
        <strain evidence="3">PS1010</strain>
    </source>
</reference>
<dbReference type="OrthoDB" id="5867707at2759"/>
<dbReference type="InterPro" id="IPR029021">
    <property type="entry name" value="Prot-tyrosine_phosphatase-like"/>
</dbReference>
<dbReference type="InterPro" id="IPR000387">
    <property type="entry name" value="Tyr_Pase_dom"/>
</dbReference>
<evidence type="ECO:0000259" key="1">
    <source>
        <dbReference type="PROSITE" id="PS50055"/>
    </source>
</evidence>
<dbReference type="Proteomes" id="UP001152747">
    <property type="component" value="Unassembled WGS sequence"/>
</dbReference>
<organism evidence="3 4">
    <name type="scientific">Caenorhabditis angaria</name>
    <dbReference type="NCBI Taxonomy" id="860376"/>
    <lineage>
        <taxon>Eukaryota</taxon>
        <taxon>Metazoa</taxon>
        <taxon>Ecdysozoa</taxon>
        <taxon>Nematoda</taxon>
        <taxon>Chromadorea</taxon>
        <taxon>Rhabditida</taxon>
        <taxon>Rhabditina</taxon>
        <taxon>Rhabditomorpha</taxon>
        <taxon>Rhabditoidea</taxon>
        <taxon>Rhabditidae</taxon>
        <taxon>Peloderinae</taxon>
        <taxon>Caenorhabditis</taxon>
    </lineage>
</organism>
<dbReference type="PROSITE" id="PS50056">
    <property type="entry name" value="TYR_PHOSPHATASE_2"/>
    <property type="match status" value="1"/>
</dbReference>
<protein>
    <recommendedName>
        <fullName evidence="5">Tyrosine-protein phosphatase domain-containing protein</fullName>
    </recommendedName>
</protein>
<dbReference type="PROSITE" id="PS50055">
    <property type="entry name" value="TYR_PHOSPHATASE_PTP"/>
    <property type="match status" value="1"/>
</dbReference>
<dbReference type="PRINTS" id="PR00700">
    <property type="entry name" value="PRTYPHPHTASE"/>
</dbReference>
<evidence type="ECO:0008006" key="5">
    <source>
        <dbReference type="Google" id="ProtNLM"/>
    </source>
</evidence>
<feature type="domain" description="Tyrosine specific protein phosphatases" evidence="2">
    <location>
        <begin position="576"/>
        <end position="651"/>
    </location>
</feature>
<name>A0A9P1I9T8_9PELO</name>
<dbReference type="PANTHER" id="PTHR46163:SF7">
    <property type="entry name" value="PROTEIN TYROSINE PHOSPHATASE-LIKE PROTEIN EGG-3"/>
    <property type="match status" value="1"/>
</dbReference>
<dbReference type="Gene3D" id="3.90.190.10">
    <property type="entry name" value="Protein tyrosine phosphatase superfamily"/>
    <property type="match status" value="1"/>
</dbReference>
<gene>
    <name evidence="3" type="ORF">CAMP_LOCUS3320</name>
</gene>
<dbReference type="CDD" id="cd00047">
    <property type="entry name" value="PTPc"/>
    <property type="match status" value="1"/>
</dbReference>
<dbReference type="SMART" id="SM00404">
    <property type="entry name" value="PTPc_motif"/>
    <property type="match status" value="1"/>
</dbReference>
<dbReference type="SUPFAM" id="SSF52799">
    <property type="entry name" value="(Phosphotyrosine protein) phosphatases II"/>
    <property type="match status" value="1"/>
</dbReference>
<evidence type="ECO:0000259" key="2">
    <source>
        <dbReference type="PROSITE" id="PS50056"/>
    </source>
</evidence>
<dbReference type="Pfam" id="PF00102">
    <property type="entry name" value="Y_phosphatase"/>
    <property type="match status" value="1"/>
</dbReference>
<dbReference type="AlphaFoldDB" id="A0A9P1I9T8"/>